<dbReference type="PANTHER" id="PTHR46074:SF5">
    <property type="entry name" value="LIM DOMAIN-CONTAINING PROTEIN C"/>
    <property type="match status" value="1"/>
</dbReference>
<gene>
    <name evidence="6" type="ORF">B4U79_04194</name>
</gene>
<feature type="domain" description="LIM zinc-binding" evidence="5">
    <location>
        <begin position="26"/>
        <end position="86"/>
    </location>
</feature>
<evidence type="ECO:0000256" key="3">
    <source>
        <dbReference type="ARBA" id="ARBA00023038"/>
    </source>
</evidence>
<evidence type="ECO:0000313" key="7">
    <source>
        <dbReference type="Proteomes" id="UP000285301"/>
    </source>
</evidence>
<dbReference type="EMBL" id="NCKU01000032">
    <property type="protein sequence ID" value="RWS17820.1"/>
    <property type="molecule type" value="Genomic_DNA"/>
</dbReference>
<dbReference type="SMART" id="SM00132">
    <property type="entry name" value="LIM"/>
    <property type="match status" value="2"/>
</dbReference>
<evidence type="ECO:0000256" key="1">
    <source>
        <dbReference type="ARBA" id="ARBA00022723"/>
    </source>
</evidence>
<name>A0A3S4RLZ9_9ACAR</name>
<dbReference type="PROSITE" id="PS00478">
    <property type="entry name" value="LIM_DOMAIN_1"/>
    <property type="match status" value="2"/>
</dbReference>
<dbReference type="GO" id="GO:0046872">
    <property type="term" value="F:metal ion binding"/>
    <property type="evidence" value="ECO:0007669"/>
    <property type="project" value="UniProtKB-KW"/>
</dbReference>
<dbReference type="CDD" id="cd08368">
    <property type="entry name" value="LIM"/>
    <property type="match status" value="1"/>
</dbReference>
<evidence type="ECO:0000259" key="5">
    <source>
        <dbReference type="PROSITE" id="PS50023"/>
    </source>
</evidence>
<sequence>MASNPPSPPEKGINRSLMLSSQTITPKCYRCTKAIREDTFVLSTEQTFHIECFRCALCGNLLKPGQHVLYDRYPYCKSDCVPTTEKEEAPSYPGENLGFPLEMSVHKGHPVSQRCTKCGLPVRGTDYVISKNRVWHRTCFKCLLCKRFLTPSDHMMRDNDSFCRYPCYERKFVKAFTEAQEFGRM</sequence>
<protein>
    <recommendedName>
        <fullName evidence="5">LIM zinc-binding domain-containing protein</fullName>
    </recommendedName>
</protein>
<dbReference type="PANTHER" id="PTHR46074">
    <property type="entry name" value="CYSTEINE-RICH PROTEIN CRIP FAMILY MEMBER"/>
    <property type="match status" value="1"/>
</dbReference>
<dbReference type="Pfam" id="PF00412">
    <property type="entry name" value="LIM"/>
    <property type="match status" value="2"/>
</dbReference>
<evidence type="ECO:0000313" key="6">
    <source>
        <dbReference type="EMBL" id="RWS17820.1"/>
    </source>
</evidence>
<dbReference type="STRING" id="1965070.A0A3S4RLZ9"/>
<comment type="caution">
    <text evidence="6">The sequence shown here is derived from an EMBL/GenBank/DDBJ whole genome shotgun (WGS) entry which is preliminary data.</text>
</comment>
<dbReference type="OrthoDB" id="25654at2759"/>
<feature type="domain" description="LIM zinc-binding" evidence="5">
    <location>
        <begin position="113"/>
        <end position="174"/>
    </location>
</feature>
<dbReference type="Proteomes" id="UP000285301">
    <property type="component" value="Unassembled WGS sequence"/>
</dbReference>
<dbReference type="AlphaFoldDB" id="A0A3S4RLZ9"/>
<accession>A0A3S4RLZ9</accession>
<evidence type="ECO:0000256" key="2">
    <source>
        <dbReference type="ARBA" id="ARBA00022833"/>
    </source>
</evidence>
<dbReference type="InterPro" id="IPR001781">
    <property type="entry name" value="Znf_LIM"/>
</dbReference>
<dbReference type="PROSITE" id="PS50023">
    <property type="entry name" value="LIM_DOMAIN_2"/>
    <property type="match status" value="2"/>
</dbReference>
<dbReference type="SUPFAM" id="SSF57716">
    <property type="entry name" value="Glucocorticoid receptor-like (DNA-binding domain)"/>
    <property type="match status" value="3"/>
</dbReference>
<evidence type="ECO:0000256" key="4">
    <source>
        <dbReference type="PROSITE-ProRule" id="PRU00125"/>
    </source>
</evidence>
<keyword evidence="1 4" id="KW-0479">Metal-binding</keyword>
<keyword evidence="3 4" id="KW-0440">LIM domain</keyword>
<dbReference type="Gene3D" id="2.10.110.10">
    <property type="entry name" value="Cysteine Rich Protein"/>
    <property type="match status" value="2"/>
</dbReference>
<reference evidence="6 7" key="1">
    <citation type="journal article" date="2018" name="Gigascience">
        <title>Genomes of trombidid mites reveal novel predicted allergens and laterally-transferred genes associated with secondary metabolism.</title>
        <authorList>
            <person name="Dong X."/>
            <person name="Chaisiri K."/>
            <person name="Xia D."/>
            <person name="Armstrong S.D."/>
            <person name="Fang Y."/>
            <person name="Donnelly M.J."/>
            <person name="Kadowaki T."/>
            <person name="McGarry J.W."/>
            <person name="Darby A.C."/>
            <person name="Makepeace B.L."/>
        </authorList>
    </citation>
    <scope>NUCLEOTIDE SEQUENCE [LARGE SCALE GENOMIC DNA]</scope>
    <source>
        <strain evidence="6">UoL-WK</strain>
    </source>
</reference>
<proteinExistence type="predicted"/>
<organism evidence="6 7">
    <name type="scientific">Dinothrombium tinctorium</name>
    <dbReference type="NCBI Taxonomy" id="1965070"/>
    <lineage>
        <taxon>Eukaryota</taxon>
        <taxon>Metazoa</taxon>
        <taxon>Ecdysozoa</taxon>
        <taxon>Arthropoda</taxon>
        <taxon>Chelicerata</taxon>
        <taxon>Arachnida</taxon>
        <taxon>Acari</taxon>
        <taxon>Acariformes</taxon>
        <taxon>Trombidiformes</taxon>
        <taxon>Prostigmata</taxon>
        <taxon>Anystina</taxon>
        <taxon>Parasitengona</taxon>
        <taxon>Trombidioidea</taxon>
        <taxon>Trombidiidae</taxon>
        <taxon>Dinothrombium</taxon>
    </lineage>
</organism>
<keyword evidence="7" id="KW-1185">Reference proteome</keyword>
<keyword evidence="2 4" id="KW-0862">Zinc</keyword>